<evidence type="ECO:0000259" key="4">
    <source>
        <dbReference type="PROSITE" id="PS50110"/>
    </source>
</evidence>
<keyword evidence="2" id="KW-0902">Two-component regulatory system</keyword>
<dbReference type="InterPro" id="IPR011006">
    <property type="entry name" value="CheY-like_superfamily"/>
</dbReference>
<dbReference type="SMART" id="SM00862">
    <property type="entry name" value="Trans_reg_C"/>
    <property type="match status" value="1"/>
</dbReference>
<dbReference type="InterPro" id="IPR036388">
    <property type="entry name" value="WH-like_DNA-bd_sf"/>
</dbReference>
<dbReference type="GO" id="GO:0032993">
    <property type="term" value="C:protein-DNA complex"/>
    <property type="evidence" value="ECO:0007669"/>
    <property type="project" value="TreeGrafter"/>
</dbReference>
<dbReference type="GO" id="GO:0006355">
    <property type="term" value="P:regulation of DNA-templated transcription"/>
    <property type="evidence" value="ECO:0007669"/>
    <property type="project" value="InterPro"/>
</dbReference>
<dbReference type="InterPro" id="IPR016032">
    <property type="entry name" value="Sig_transdc_resp-reg_C-effctor"/>
</dbReference>
<dbReference type="AlphaFoldDB" id="L8B151"/>
<reference evidence="6" key="1">
    <citation type="submission" date="2007-12" db="EMBL/GenBank/DDBJ databases">
        <title>Phylogenetic prediction and protein expressional analysis in the genetic information detected from deep-sea hydrothermal vent in Suiyo seamount.</title>
        <authorList>
            <person name="Sasaki M."/>
            <person name="Tsujimura M."/>
            <person name="Zhang Z."/>
            <person name="Akutsu J."/>
            <person name="Tajima H."/>
            <person name="Kawarabayasi Y."/>
        </authorList>
    </citation>
    <scope>NUCLEOTIDE SEQUENCE</scope>
</reference>
<dbReference type="GO" id="GO:0000976">
    <property type="term" value="F:transcription cis-regulatory region binding"/>
    <property type="evidence" value="ECO:0007669"/>
    <property type="project" value="TreeGrafter"/>
</dbReference>
<evidence type="ECO:0000259" key="5">
    <source>
        <dbReference type="PROSITE" id="PS51755"/>
    </source>
</evidence>
<keyword evidence="3" id="KW-0238">DNA-binding</keyword>
<dbReference type="InterPro" id="IPR001789">
    <property type="entry name" value="Sig_transdc_resp-reg_receiver"/>
</dbReference>
<dbReference type="InterPro" id="IPR001867">
    <property type="entry name" value="OmpR/PhoB-type_DNA-bd"/>
</dbReference>
<name>L8B151_9ZZZZ</name>
<organism evidence="6">
    <name type="scientific">uncultured microorganism</name>
    <dbReference type="NCBI Taxonomy" id="358574"/>
    <lineage>
        <taxon>unclassified sequences</taxon>
        <taxon>environmental samples</taxon>
    </lineage>
</organism>
<dbReference type="PANTHER" id="PTHR48111:SF40">
    <property type="entry name" value="PHOSPHATE REGULON TRANSCRIPTIONAL REGULATORY PROTEIN PHOB"/>
    <property type="match status" value="1"/>
</dbReference>
<dbReference type="Pfam" id="PF00072">
    <property type="entry name" value="Response_reg"/>
    <property type="match status" value="1"/>
</dbReference>
<dbReference type="InterPro" id="IPR039420">
    <property type="entry name" value="WalR-like"/>
</dbReference>
<dbReference type="Gene3D" id="1.10.10.10">
    <property type="entry name" value="Winged helix-like DNA-binding domain superfamily/Winged helix DNA-binding domain"/>
    <property type="match status" value="1"/>
</dbReference>
<sequence length="227" mass="25222">AVTLIAKVLPDLILLSRNLPENSAIEFLQALRRDNRCKHVPVVMLSTLISEEDYIEGLEAGADDYLLKPFSPRTLLARVKALLRRRAPQFFEDMVSVHGLTLDPTSHRAYIAKDDVEIQLKVGPMEFKILHYFLTNPEKVHSRVMLLNQVWGDHTSIEERTVDVHIKRLRTILKPVGYAPIIETVRGSGYRLSAQGMIEAAEQSANAALLAGTSSETGGPVAVGTCR</sequence>
<accession>L8B151</accession>
<dbReference type="SUPFAM" id="SSF52172">
    <property type="entry name" value="CheY-like"/>
    <property type="match status" value="1"/>
</dbReference>
<dbReference type="PANTHER" id="PTHR48111">
    <property type="entry name" value="REGULATOR OF RPOS"/>
    <property type="match status" value="1"/>
</dbReference>
<dbReference type="GO" id="GO:0000156">
    <property type="term" value="F:phosphorelay response regulator activity"/>
    <property type="evidence" value="ECO:0007669"/>
    <property type="project" value="TreeGrafter"/>
</dbReference>
<keyword evidence="1" id="KW-0597">Phosphoprotein</keyword>
<evidence type="ECO:0000256" key="1">
    <source>
        <dbReference type="ARBA" id="ARBA00022553"/>
    </source>
</evidence>
<dbReference type="PROSITE" id="PS51755">
    <property type="entry name" value="OMPR_PHOB"/>
    <property type="match status" value="1"/>
</dbReference>
<proteinExistence type="predicted"/>
<feature type="non-terminal residue" evidence="6">
    <location>
        <position position="1"/>
    </location>
</feature>
<feature type="domain" description="OmpR/PhoB-type" evidence="5">
    <location>
        <begin position="92"/>
        <end position="194"/>
    </location>
</feature>
<dbReference type="Gene3D" id="3.40.50.2300">
    <property type="match status" value="1"/>
</dbReference>
<evidence type="ECO:0000256" key="3">
    <source>
        <dbReference type="ARBA" id="ARBA00023125"/>
    </source>
</evidence>
<dbReference type="Pfam" id="PF00486">
    <property type="entry name" value="Trans_reg_C"/>
    <property type="match status" value="1"/>
</dbReference>
<dbReference type="PROSITE" id="PS50110">
    <property type="entry name" value="RESPONSE_REGULATORY"/>
    <property type="match status" value="1"/>
</dbReference>
<dbReference type="CDD" id="cd00383">
    <property type="entry name" value="trans_reg_C"/>
    <property type="match status" value="1"/>
</dbReference>
<evidence type="ECO:0000256" key="2">
    <source>
        <dbReference type="ARBA" id="ARBA00023012"/>
    </source>
</evidence>
<evidence type="ECO:0000313" key="6">
    <source>
        <dbReference type="EMBL" id="BAM75658.1"/>
    </source>
</evidence>
<dbReference type="SUPFAM" id="SSF46894">
    <property type="entry name" value="C-terminal effector domain of the bipartite response regulators"/>
    <property type="match status" value="1"/>
</dbReference>
<dbReference type="EMBL" id="AB372139">
    <property type="protein sequence ID" value="BAM75658.1"/>
    <property type="molecule type" value="Genomic_DNA"/>
</dbReference>
<feature type="domain" description="Response regulatory" evidence="4">
    <location>
        <begin position="1"/>
        <end position="83"/>
    </location>
</feature>
<protein>
    <submittedName>
        <fullName evidence="6">Hypothetical phosphate regulon transcriptional regulatory protein</fullName>
    </submittedName>
</protein>